<keyword evidence="10 18" id="KW-1133">Transmembrane helix</keyword>
<dbReference type="InterPro" id="IPR036249">
    <property type="entry name" value="Thioredoxin-like_sf"/>
</dbReference>
<name>A0A845V6X6_9GAMM</name>
<dbReference type="NCBIfam" id="NF001419">
    <property type="entry name" value="PRK00293.1"/>
    <property type="match status" value="1"/>
</dbReference>
<dbReference type="InterPro" id="IPR003834">
    <property type="entry name" value="Cyt_c_assmbl_TM_dom"/>
</dbReference>
<evidence type="ECO:0000256" key="14">
    <source>
        <dbReference type="ARBA" id="ARBA00023157"/>
    </source>
</evidence>
<evidence type="ECO:0000256" key="6">
    <source>
        <dbReference type="ARBA" id="ARBA00022692"/>
    </source>
</evidence>
<dbReference type="InterPro" id="IPR022910">
    <property type="entry name" value="Thiol_diS_interchange_DbsD"/>
</dbReference>
<evidence type="ECO:0000256" key="19">
    <source>
        <dbReference type="SAM" id="MobiDB-lite"/>
    </source>
</evidence>
<organism evidence="21 22">
    <name type="scientific">Wenzhouxiangella limi</name>
    <dbReference type="NCBI Taxonomy" id="2707351"/>
    <lineage>
        <taxon>Bacteria</taxon>
        <taxon>Pseudomonadati</taxon>
        <taxon>Pseudomonadota</taxon>
        <taxon>Gammaproteobacteria</taxon>
        <taxon>Chromatiales</taxon>
        <taxon>Wenzhouxiangellaceae</taxon>
        <taxon>Wenzhouxiangella</taxon>
    </lineage>
</organism>
<keyword evidence="9 18" id="KW-0249">Electron transport</keyword>
<dbReference type="PANTHER" id="PTHR32234">
    <property type="entry name" value="THIOL:DISULFIDE INTERCHANGE PROTEIN DSBD"/>
    <property type="match status" value="1"/>
</dbReference>
<evidence type="ECO:0000256" key="12">
    <source>
        <dbReference type="ARBA" id="ARBA00023027"/>
    </source>
</evidence>
<dbReference type="Proteomes" id="UP000484885">
    <property type="component" value="Unassembled WGS sequence"/>
</dbReference>
<dbReference type="HAMAP" id="MF_00399">
    <property type="entry name" value="DbsD"/>
    <property type="match status" value="1"/>
</dbReference>
<feature type="disulfide bond" description="Redox-active" evidence="18">
    <location>
        <begin position="353"/>
        <end position="475"/>
    </location>
</feature>
<keyword evidence="5 18" id="KW-0997">Cell inner membrane</keyword>
<dbReference type="GO" id="GO:0017004">
    <property type="term" value="P:cytochrome complex assembly"/>
    <property type="evidence" value="ECO:0007669"/>
    <property type="project" value="UniProtKB-UniRule"/>
</dbReference>
<evidence type="ECO:0000256" key="8">
    <source>
        <dbReference type="ARBA" id="ARBA00022748"/>
    </source>
</evidence>
<dbReference type="PROSITE" id="PS51352">
    <property type="entry name" value="THIOREDOXIN_2"/>
    <property type="match status" value="1"/>
</dbReference>
<feature type="region of interest" description="Disordered" evidence="19">
    <location>
        <begin position="142"/>
        <end position="179"/>
    </location>
</feature>
<feature type="disulfide bond" description="Redox-active" evidence="18">
    <location>
        <begin position="129"/>
        <end position="135"/>
    </location>
</feature>
<evidence type="ECO:0000256" key="9">
    <source>
        <dbReference type="ARBA" id="ARBA00022982"/>
    </source>
</evidence>
<dbReference type="Pfam" id="PF13899">
    <property type="entry name" value="Thioredoxin_7"/>
    <property type="match status" value="1"/>
</dbReference>
<comment type="catalytic activity">
    <reaction evidence="16 18">
        <text>[protein]-dithiol + NAD(+) = [protein]-disulfide + NADH + H(+)</text>
        <dbReference type="Rhea" id="RHEA:18749"/>
        <dbReference type="Rhea" id="RHEA-COMP:10593"/>
        <dbReference type="Rhea" id="RHEA-COMP:10594"/>
        <dbReference type="ChEBI" id="CHEBI:15378"/>
        <dbReference type="ChEBI" id="CHEBI:29950"/>
        <dbReference type="ChEBI" id="CHEBI:50058"/>
        <dbReference type="ChEBI" id="CHEBI:57540"/>
        <dbReference type="ChEBI" id="CHEBI:57945"/>
        <dbReference type="EC" id="1.8.1.8"/>
    </reaction>
</comment>
<keyword evidence="14 18" id="KW-1015">Disulfide bond</keyword>
<keyword evidence="7" id="KW-0732">Signal</keyword>
<reference evidence="21 22" key="1">
    <citation type="submission" date="2020-02" db="EMBL/GenBank/DDBJ databases">
        <authorList>
            <person name="Zhang X.-Y."/>
        </authorList>
    </citation>
    <scope>NUCLEOTIDE SEQUENCE [LARGE SCALE GENOMIC DNA]</scope>
    <source>
        <strain evidence="21 22">C33</strain>
    </source>
</reference>
<dbReference type="RefSeq" id="WP_164211327.1">
    <property type="nucleotide sequence ID" value="NZ_JAAGSC010000041.1"/>
</dbReference>
<dbReference type="GO" id="GO:0009055">
    <property type="term" value="F:electron transfer activity"/>
    <property type="evidence" value="ECO:0007669"/>
    <property type="project" value="UniProtKB-UniRule"/>
</dbReference>
<dbReference type="GO" id="GO:0045454">
    <property type="term" value="P:cell redox homeostasis"/>
    <property type="evidence" value="ECO:0007669"/>
    <property type="project" value="TreeGrafter"/>
</dbReference>
<keyword evidence="6 18" id="KW-0812">Transmembrane</keyword>
<evidence type="ECO:0000256" key="5">
    <source>
        <dbReference type="ARBA" id="ARBA00022519"/>
    </source>
</evidence>
<evidence type="ECO:0000256" key="17">
    <source>
        <dbReference type="ARBA" id="ARBA00047804"/>
    </source>
</evidence>
<evidence type="ECO:0000256" key="15">
    <source>
        <dbReference type="ARBA" id="ARBA00023284"/>
    </source>
</evidence>
<evidence type="ECO:0000256" key="16">
    <source>
        <dbReference type="ARBA" id="ARBA00047388"/>
    </source>
</evidence>
<evidence type="ECO:0000313" key="21">
    <source>
        <dbReference type="EMBL" id="NDY95931.1"/>
    </source>
</evidence>
<feature type="transmembrane region" description="Helical" evidence="18">
    <location>
        <begin position="457"/>
        <end position="487"/>
    </location>
</feature>
<gene>
    <name evidence="18 21" type="primary">dsbD</name>
    <name evidence="21" type="ORF">G3I74_09335</name>
</gene>
<keyword evidence="12 18" id="KW-0520">NAD</keyword>
<dbReference type="Pfam" id="PF02683">
    <property type="entry name" value="DsbD_TM"/>
    <property type="match status" value="1"/>
</dbReference>
<comment type="catalytic activity">
    <reaction evidence="17 18">
        <text>[protein]-dithiol + NADP(+) = [protein]-disulfide + NADPH + H(+)</text>
        <dbReference type="Rhea" id="RHEA:18753"/>
        <dbReference type="Rhea" id="RHEA-COMP:10593"/>
        <dbReference type="Rhea" id="RHEA-COMP:10594"/>
        <dbReference type="ChEBI" id="CHEBI:15378"/>
        <dbReference type="ChEBI" id="CHEBI:29950"/>
        <dbReference type="ChEBI" id="CHEBI:50058"/>
        <dbReference type="ChEBI" id="CHEBI:57783"/>
        <dbReference type="ChEBI" id="CHEBI:58349"/>
        <dbReference type="EC" id="1.8.1.8"/>
    </reaction>
</comment>
<dbReference type="Pfam" id="PF11412">
    <property type="entry name" value="DsbD_N"/>
    <property type="match status" value="2"/>
</dbReference>
<dbReference type="SUPFAM" id="SSF74863">
    <property type="entry name" value="Thiol:disulfide interchange protein DsbD, N-terminal domain (DsbD-alpha)"/>
    <property type="match status" value="2"/>
</dbReference>
<feature type="transmembrane region" description="Helical" evidence="18">
    <location>
        <begin position="527"/>
        <end position="548"/>
    </location>
</feature>
<evidence type="ECO:0000259" key="20">
    <source>
        <dbReference type="PROSITE" id="PS51352"/>
    </source>
</evidence>
<evidence type="ECO:0000256" key="4">
    <source>
        <dbReference type="ARBA" id="ARBA00022475"/>
    </source>
</evidence>
<keyword evidence="22" id="KW-1185">Reference proteome</keyword>
<evidence type="ECO:0000256" key="1">
    <source>
        <dbReference type="ARBA" id="ARBA00004429"/>
    </source>
</evidence>
<evidence type="ECO:0000256" key="10">
    <source>
        <dbReference type="ARBA" id="ARBA00022989"/>
    </source>
</evidence>
<feature type="transmembrane region" description="Helical" evidence="18">
    <location>
        <begin position="588"/>
        <end position="608"/>
    </location>
</feature>
<feature type="domain" description="Thioredoxin" evidence="20">
    <location>
        <begin position="620"/>
        <end position="749"/>
    </location>
</feature>
<evidence type="ECO:0000256" key="11">
    <source>
        <dbReference type="ARBA" id="ARBA00023002"/>
    </source>
</evidence>
<dbReference type="SUPFAM" id="SSF52833">
    <property type="entry name" value="Thioredoxin-like"/>
    <property type="match status" value="1"/>
</dbReference>
<feature type="transmembrane region" description="Helical" evidence="18">
    <location>
        <begin position="493"/>
        <end position="515"/>
    </location>
</feature>
<dbReference type="GO" id="GO:0047134">
    <property type="term" value="F:protein-disulfide reductase [NAD(P)H] activity"/>
    <property type="evidence" value="ECO:0007669"/>
    <property type="project" value="UniProtKB-UniRule"/>
</dbReference>
<evidence type="ECO:0000256" key="2">
    <source>
        <dbReference type="ARBA" id="ARBA00007241"/>
    </source>
</evidence>
<dbReference type="InterPro" id="IPR028250">
    <property type="entry name" value="DsbDN"/>
</dbReference>
<evidence type="ECO:0000256" key="3">
    <source>
        <dbReference type="ARBA" id="ARBA00022448"/>
    </source>
</evidence>
<feature type="transmembrane region" description="Helical" evidence="18">
    <location>
        <begin position="382"/>
        <end position="402"/>
    </location>
</feature>
<dbReference type="EC" id="1.8.1.8" evidence="18"/>
<comment type="similarity">
    <text evidence="2 18">Belongs to the thioredoxin family. DsbD subfamily.</text>
</comment>
<keyword evidence="8 18" id="KW-0201">Cytochrome c-type biogenesis</keyword>
<keyword evidence="3 18" id="KW-0813">Transport</keyword>
<proteinExistence type="inferred from homology"/>
<dbReference type="PANTHER" id="PTHR32234:SF0">
    <property type="entry name" value="THIOL:DISULFIDE INTERCHANGE PROTEIN DSBD"/>
    <property type="match status" value="1"/>
</dbReference>
<dbReference type="AlphaFoldDB" id="A0A845V6X6"/>
<evidence type="ECO:0000313" key="22">
    <source>
        <dbReference type="Proteomes" id="UP000484885"/>
    </source>
</evidence>
<sequence>MAERFAAVLTGWPVALALLLAPLAQGQINPDDLLPVEEAFALEAAADGEQVELTWQIAEGYYLYRHAFRVDGVNEDVVAGELQIPRGELTTDEFFGETETYRGQVSVRVPLESVPEDGRIELMVRSQGCADVGLCYPPSRERVSLQMPPTEPSAAPSASGLSDLLRQPRPSPGGLQDSNEALPAEEAFSVDAIASGPGSLLVRTRALPGYYLYREQFAFRLDGDDAEVVRADLPPGTSITDESFGETEVYYGEIEIPVHLGRPAGAARTVELIVDYQGCLEGSICYPPMQTRLPVDLPAAEIAIRQDAGGEQTSATAVPAGEQDRLAAALAGTPVLALLLFLVAGLLLAFTPCVFPMVPILSGLIAGEGDRLTTAKAFRLSLVYVLSMALVYTAFGVVAGIFGQNLQAVFQHPAVLSGFAFLFVLLSLAMFGFYELQLPASVQTRLNELSNRAEGGTLIGAAIMGALSALVVGPCVAPALMGALIYIGQTGDAVLGGAALFAMAMGMGIPLIVWGTSAGKLLPRAGGWMNAVKAVFGVGLLALAIWMLERVVPPTAIMLMWGALAIASGVYLGALTRLPPDVAGWRKLWQALGVIALLFGGAQILGALSGGDDWMRPLNHLRGGAGAGAPVQTVSFQPVETLEALESAIATAPGAVFLSFTAEWCVDCRRMERRTFPEAAVQERFAQMTILKVDVTDYTDDDREILEHFGLIGPPAYLFFAGGQELPGLRTYGFIAPDQLAGLLDEARGA</sequence>
<feature type="transmembrane region" description="Helical" evidence="18">
    <location>
        <begin position="414"/>
        <end position="436"/>
    </location>
</feature>
<dbReference type="Gene3D" id="2.60.40.1250">
    <property type="entry name" value="Thiol:disulfide interchange protein DsbD, N-terminal domain"/>
    <property type="match status" value="2"/>
</dbReference>
<evidence type="ECO:0000256" key="7">
    <source>
        <dbReference type="ARBA" id="ARBA00022729"/>
    </source>
</evidence>
<protein>
    <recommendedName>
        <fullName evidence="18">Thiol:disulfide interchange protein DsbD</fullName>
        <ecNumber evidence="18">1.8.1.8</ecNumber>
    </recommendedName>
    <alternativeName>
        <fullName evidence="18">Protein-disulfide reductase</fullName>
        <shortName evidence="18">Disulfide reductase</shortName>
    </alternativeName>
</protein>
<keyword evidence="15 18" id="KW-0676">Redox-active center</keyword>
<keyword evidence="13 18" id="KW-0472">Membrane</keyword>
<feature type="transmembrane region" description="Helical" evidence="18">
    <location>
        <begin position="554"/>
        <end position="576"/>
    </location>
</feature>
<accession>A0A845V6X6</accession>
<evidence type="ECO:0000256" key="13">
    <source>
        <dbReference type="ARBA" id="ARBA00023136"/>
    </source>
</evidence>
<comment type="caution">
    <text evidence="21">The sequence shown here is derived from an EMBL/GenBank/DDBJ whole genome shotgun (WGS) entry which is preliminary data.</text>
</comment>
<dbReference type="EMBL" id="JAAGSC010000041">
    <property type="protein sequence ID" value="NDY95931.1"/>
    <property type="molecule type" value="Genomic_DNA"/>
</dbReference>
<keyword evidence="11 18" id="KW-0560">Oxidoreductase</keyword>
<keyword evidence="4 18" id="KW-1003">Cell membrane</keyword>
<dbReference type="GO" id="GO:0005886">
    <property type="term" value="C:plasma membrane"/>
    <property type="evidence" value="ECO:0007669"/>
    <property type="project" value="UniProtKB-SubCell"/>
</dbReference>
<dbReference type="InterPro" id="IPR013766">
    <property type="entry name" value="Thioredoxin_domain"/>
</dbReference>
<evidence type="ECO:0000256" key="18">
    <source>
        <dbReference type="HAMAP-Rule" id="MF_00399"/>
    </source>
</evidence>
<feature type="transmembrane region" description="Helical" evidence="18">
    <location>
        <begin position="335"/>
        <end position="361"/>
    </location>
</feature>
<feature type="disulfide bond" description="Redox-active" evidence="18">
    <location>
        <begin position="665"/>
        <end position="668"/>
    </location>
</feature>
<dbReference type="InterPro" id="IPR036929">
    <property type="entry name" value="DsbDN_sf"/>
</dbReference>
<dbReference type="Gene3D" id="3.40.30.10">
    <property type="entry name" value="Glutaredoxin"/>
    <property type="match status" value="1"/>
</dbReference>
<comment type="subcellular location">
    <subcellularLocation>
        <location evidence="1 18">Cell inner membrane</location>
        <topology evidence="1 18">Multi-pass membrane protein</topology>
    </subcellularLocation>
</comment>
<comment type="function">
    <text evidence="18">Required to facilitate the formation of correct disulfide bonds in some periplasmic proteins and for the assembly of the periplasmic c-type cytochromes. Acts by transferring electrons from cytoplasmic thioredoxin to the periplasm. This transfer involves a cascade of disulfide bond formation and reduction steps.</text>
</comment>
<feature type="transmembrane region" description="Helical" evidence="18">
    <location>
        <begin position="648"/>
        <end position="666"/>
    </location>
</feature>